<evidence type="ECO:0000313" key="2">
    <source>
        <dbReference type="EMBL" id="KAF2684011.1"/>
    </source>
</evidence>
<feature type="compositionally biased region" description="Basic residues" evidence="1">
    <location>
        <begin position="127"/>
        <end position="139"/>
    </location>
</feature>
<dbReference type="AlphaFoldDB" id="A0A6G1J1D2"/>
<accession>A0A6G1J1D2</accession>
<feature type="compositionally biased region" description="Polar residues" evidence="1">
    <location>
        <begin position="115"/>
        <end position="125"/>
    </location>
</feature>
<feature type="compositionally biased region" description="Low complexity" evidence="1">
    <location>
        <begin position="517"/>
        <end position="542"/>
    </location>
</feature>
<name>A0A6G1J1D2_9PLEO</name>
<dbReference type="OrthoDB" id="3595619at2759"/>
<evidence type="ECO:0000313" key="3">
    <source>
        <dbReference type="Proteomes" id="UP000799291"/>
    </source>
</evidence>
<sequence>MNFGCCASKRDSIDEDEGRTQLRDKVTIPKVKLDTTWKTSTPAQKDADYTLRGHEDTKISLPQFPRESEMTICYEQPQSVPLPRAEAQQPRPSTSLSMKSHVSQWYSNGRDLATRASSRTSQYTLTRPRKSHSRSRPRISRPMDVRHEEGFDGSEGIQSMLDEAPMPIRRRRSFRPLELSIYLPDNRLSPLPDFLEAEWEEMTGLKMPEQVMLRNRDSRTNSTTSDPATPSYIIPRKAVGSSSRRSSVQSQVSLQSRPPSETPPFILPEPTGRSDPLFSPRSSLRRSRTSGTSTPTGRILSPSRMRAQTAPSRPASLRKTKMDIDDEVRELNTIVEERRADAYRNANLKPSFINRPPISPSSHVPAIAPSRILSVRSETLSDIGSAFSQPFVSKPLPTPPQQRQTKLRLVPITRTFSGPLDSNPITPPSPTPTNSIHRLGAWLKKSLPTTPHSATFSTKSTHTPSKPSSLRSFKLQTSASPFYQCEAQLPMPASSRPSTAGSGTITHTRHTSADTATVTLVSSYPSTPSLSSSSTRSLSPTSELQSTPPTPARVNILKGEGKTRRIPAPLNLAKEKEMQVEVALGSARSVASNRSARSLKPPQSPNYGLLRGMEISARSVESAAARRETLQARRSAGVALPSPGAVGVAF</sequence>
<proteinExistence type="predicted"/>
<feature type="compositionally biased region" description="Low complexity" evidence="1">
    <location>
        <begin position="273"/>
        <end position="282"/>
    </location>
</feature>
<feature type="compositionally biased region" description="Low complexity" evidence="1">
    <location>
        <begin position="289"/>
        <end position="298"/>
    </location>
</feature>
<protein>
    <submittedName>
        <fullName evidence="2">Uncharacterized protein</fullName>
    </submittedName>
</protein>
<feature type="region of interest" description="Disordered" evidence="1">
    <location>
        <begin position="490"/>
        <end position="555"/>
    </location>
</feature>
<feature type="region of interest" description="Disordered" evidence="1">
    <location>
        <begin position="76"/>
        <end position="141"/>
    </location>
</feature>
<feature type="region of interest" description="Disordered" evidence="1">
    <location>
        <begin position="215"/>
        <end position="317"/>
    </location>
</feature>
<feature type="compositionally biased region" description="Polar residues" evidence="1">
    <location>
        <begin position="495"/>
        <end position="506"/>
    </location>
</feature>
<feature type="region of interest" description="Disordered" evidence="1">
    <location>
        <begin position="450"/>
        <end position="471"/>
    </location>
</feature>
<dbReference type="EMBL" id="MU005582">
    <property type="protein sequence ID" value="KAF2684011.1"/>
    <property type="molecule type" value="Genomic_DNA"/>
</dbReference>
<feature type="compositionally biased region" description="Low complexity" evidence="1">
    <location>
        <begin position="455"/>
        <end position="469"/>
    </location>
</feature>
<feature type="compositionally biased region" description="Polar residues" evidence="1">
    <location>
        <begin position="90"/>
        <end position="107"/>
    </location>
</feature>
<feature type="compositionally biased region" description="Low complexity" evidence="1">
    <location>
        <begin position="241"/>
        <end position="259"/>
    </location>
</feature>
<organism evidence="2 3">
    <name type="scientific">Lentithecium fluviatile CBS 122367</name>
    <dbReference type="NCBI Taxonomy" id="1168545"/>
    <lineage>
        <taxon>Eukaryota</taxon>
        <taxon>Fungi</taxon>
        <taxon>Dikarya</taxon>
        <taxon>Ascomycota</taxon>
        <taxon>Pezizomycotina</taxon>
        <taxon>Dothideomycetes</taxon>
        <taxon>Pleosporomycetidae</taxon>
        <taxon>Pleosporales</taxon>
        <taxon>Massarineae</taxon>
        <taxon>Lentitheciaceae</taxon>
        <taxon>Lentithecium</taxon>
    </lineage>
</organism>
<dbReference type="Proteomes" id="UP000799291">
    <property type="component" value="Unassembled WGS sequence"/>
</dbReference>
<gene>
    <name evidence="2" type="ORF">K458DRAFT_389234</name>
</gene>
<keyword evidence="3" id="KW-1185">Reference proteome</keyword>
<evidence type="ECO:0000256" key="1">
    <source>
        <dbReference type="SAM" id="MobiDB-lite"/>
    </source>
</evidence>
<reference evidence="2" key="1">
    <citation type="journal article" date="2020" name="Stud. Mycol.">
        <title>101 Dothideomycetes genomes: a test case for predicting lifestyles and emergence of pathogens.</title>
        <authorList>
            <person name="Haridas S."/>
            <person name="Albert R."/>
            <person name="Binder M."/>
            <person name="Bloem J."/>
            <person name="Labutti K."/>
            <person name="Salamov A."/>
            <person name="Andreopoulos B."/>
            <person name="Baker S."/>
            <person name="Barry K."/>
            <person name="Bills G."/>
            <person name="Bluhm B."/>
            <person name="Cannon C."/>
            <person name="Castanera R."/>
            <person name="Culley D."/>
            <person name="Daum C."/>
            <person name="Ezra D."/>
            <person name="Gonzalez J."/>
            <person name="Henrissat B."/>
            <person name="Kuo A."/>
            <person name="Liang C."/>
            <person name="Lipzen A."/>
            <person name="Lutzoni F."/>
            <person name="Magnuson J."/>
            <person name="Mondo S."/>
            <person name="Nolan M."/>
            <person name="Ohm R."/>
            <person name="Pangilinan J."/>
            <person name="Park H.-J."/>
            <person name="Ramirez L."/>
            <person name="Alfaro M."/>
            <person name="Sun H."/>
            <person name="Tritt A."/>
            <person name="Yoshinaga Y."/>
            <person name="Zwiers L.-H."/>
            <person name="Turgeon B."/>
            <person name="Goodwin S."/>
            <person name="Spatafora J."/>
            <person name="Crous P."/>
            <person name="Grigoriev I."/>
        </authorList>
    </citation>
    <scope>NUCLEOTIDE SEQUENCE</scope>
    <source>
        <strain evidence="2">CBS 122367</strain>
    </source>
</reference>